<comment type="caution">
    <text evidence="2">The sequence shown here is derived from an EMBL/GenBank/DDBJ whole genome shotgun (WGS) entry which is preliminary data.</text>
</comment>
<reference evidence="2" key="1">
    <citation type="submission" date="2021-12" db="EMBL/GenBank/DDBJ databases">
        <title>Comparative genomics, transcriptomics and evolutionary studies reveal genomic signatures of adaptation to plant cell wall in hemibiotrophic fungi.</title>
        <authorList>
            <consortium name="DOE Joint Genome Institute"/>
            <person name="Baroncelli R."/>
            <person name="Diaz J.F."/>
            <person name="Benocci T."/>
            <person name="Peng M."/>
            <person name="Battaglia E."/>
            <person name="Haridas S."/>
            <person name="Andreopoulos W."/>
            <person name="Labutti K."/>
            <person name="Pangilinan J."/>
            <person name="Floch G.L."/>
            <person name="Makela M.R."/>
            <person name="Henrissat B."/>
            <person name="Grigoriev I.V."/>
            <person name="Crouch J.A."/>
            <person name="De Vries R.P."/>
            <person name="Sukno S.A."/>
            <person name="Thon M.R."/>
        </authorList>
    </citation>
    <scope>NUCLEOTIDE SEQUENCE</scope>
    <source>
        <strain evidence="2">CBS 112980</strain>
    </source>
</reference>
<dbReference type="EMBL" id="JAHMHS010000065">
    <property type="protein sequence ID" value="KAK1723410.1"/>
    <property type="molecule type" value="Genomic_DNA"/>
</dbReference>
<dbReference type="AlphaFoldDB" id="A0AAD8UKD0"/>
<dbReference type="RefSeq" id="XP_060363465.1">
    <property type="nucleotide sequence ID" value="XM_060508550.1"/>
</dbReference>
<accession>A0AAD8UKD0</accession>
<name>A0AAD8UKD0_GLOAC</name>
<sequence length="756" mass="85004">MPSVHMSPIELGVSPAYFRRCTVQGPIGSMRCTHFKIPLAGVVSAFRGWEAGPRSLHVFMLPVPSTRQSHQRPVASGSGRTYAAIMSLCRICSTLNLEQLDATDVRFHSSMKALQRSADAKCPFCTLCYTRVMDDIHRSVTDALLSDQIPSGYEEKTFVPSIWLHGEVRQGNRSVGHQLPGCAIWISCGRMHPDVGLEETNRPGMPFASRLSLFASRKTPAASKFIERYIIADHDPDLYIHLASWRLKKCEDSHKLCKPRSSEMPTRVIEVCNIGEKPRLMITSGLREPYIALSYCWGPGKNTFTLTHTTKDELLDGVAEEKLTQTHRESIRFARMLGIAYLWIDALCIIQGDADDWAFESQRMAHVYGNAALTIIAGRSDDARNGFLANGLDQKIPPCTLPLSPDTKDTIGVCLPRSTLIGPVSTRGWCFQEEKLSTRAIIFGQEQTIYQCREEKNWEDGQVDFQDLKPTFLTPGFSTGVSHSAADKETTLSMWYEFVDSFTMRALSNPHDVFAAIASIAILAKDVLKSRYLAGIWEDDLVRGLLWKPRNQVHAFFNTSVTRPKPTFFAPAPVIRAPSWSWASVEGPLRRIYNPRKTQLFQDSNYVKIKPKLGTRWTAAEDCDVTVLHMPSCTLQILGRMAKATLIKTGVVEWFEADKTRKRWLPYKKMLPHSVLLVSYGEEPGATGNGNKVVAVGCFDVPEEAAQFEEVWGLPLIEKEGLMIVPHEGKWKRAGWFCLRDESWFEKKPEVEIDLI</sequence>
<evidence type="ECO:0000259" key="1">
    <source>
        <dbReference type="Pfam" id="PF06985"/>
    </source>
</evidence>
<dbReference type="PANTHER" id="PTHR33112:SF10">
    <property type="entry name" value="TOL"/>
    <property type="match status" value="1"/>
</dbReference>
<dbReference type="GeneID" id="85392449"/>
<proteinExistence type="predicted"/>
<dbReference type="Pfam" id="PF06985">
    <property type="entry name" value="HET"/>
    <property type="match status" value="1"/>
</dbReference>
<feature type="domain" description="Heterokaryon incompatibility" evidence="1">
    <location>
        <begin position="290"/>
        <end position="433"/>
    </location>
</feature>
<evidence type="ECO:0000313" key="3">
    <source>
        <dbReference type="Proteomes" id="UP001244207"/>
    </source>
</evidence>
<evidence type="ECO:0000313" key="2">
    <source>
        <dbReference type="EMBL" id="KAK1723410.1"/>
    </source>
</evidence>
<dbReference type="InterPro" id="IPR010730">
    <property type="entry name" value="HET"/>
</dbReference>
<dbReference type="Proteomes" id="UP001244207">
    <property type="component" value="Unassembled WGS sequence"/>
</dbReference>
<gene>
    <name evidence="2" type="ORF">BDZ83DRAFT_626224</name>
</gene>
<keyword evidence="3" id="KW-1185">Reference proteome</keyword>
<organism evidence="2 3">
    <name type="scientific">Glomerella acutata</name>
    <name type="common">Colletotrichum acutatum</name>
    <dbReference type="NCBI Taxonomy" id="27357"/>
    <lineage>
        <taxon>Eukaryota</taxon>
        <taxon>Fungi</taxon>
        <taxon>Dikarya</taxon>
        <taxon>Ascomycota</taxon>
        <taxon>Pezizomycotina</taxon>
        <taxon>Sordariomycetes</taxon>
        <taxon>Hypocreomycetidae</taxon>
        <taxon>Glomerellales</taxon>
        <taxon>Glomerellaceae</taxon>
        <taxon>Colletotrichum</taxon>
        <taxon>Colletotrichum acutatum species complex</taxon>
    </lineage>
</organism>
<protein>
    <submittedName>
        <fullName evidence="2">Heterokaryon incompatibility protein</fullName>
    </submittedName>
</protein>
<dbReference type="PANTHER" id="PTHR33112">
    <property type="entry name" value="DOMAIN PROTEIN, PUTATIVE-RELATED"/>
    <property type="match status" value="1"/>
</dbReference>